<keyword evidence="4" id="KW-1185">Reference proteome</keyword>
<sequence length="200" mass="22432">MSIASTSHLKQHSEFVESSFSPLPGRVVCLGLGSPTVSSSARVQLAFLTSLCARFKINPSNVFLYDPIFSDQDCSLFLDLAYTVLSSGVILLQLSGVLSVDEPTILFMPHCDLELYEAVLRANWSVTRLRHLKFISNNFYDYSDNIPAQSLQKRAPCLAKVGHNMMHKLLPECESWPHAFNNTALQHITDPPQDWFDDNI</sequence>
<dbReference type="GO" id="GO:0005634">
    <property type="term" value="C:nucleus"/>
    <property type="evidence" value="ECO:0007669"/>
    <property type="project" value="TreeGrafter"/>
</dbReference>
<dbReference type="InterPro" id="IPR012942">
    <property type="entry name" value="SRR1-like"/>
</dbReference>
<dbReference type="PANTHER" id="PTHR28626:SF3">
    <property type="entry name" value="SRR1-LIKE PROTEIN"/>
    <property type="match status" value="1"/>
</dbReference>
<dbReference type="PANTHER" id="PTHR28626">
    <property type="entry name" value="SRR1-LIKE PROTEIN"/>
    <property type="match status" value="1"/>
</dbReference>
<evidence type="ECO:0000259" key="2">
    <source>
        <dbReference type="Pfam" id="PF07985"/>
    </source>
</evidence>
<dbReference type="InterPro" id="IPR040044">
    <property type="entry name" value="SRR1L"/>
</dbReference>
<reference evidence="3 4" key="1">
    <citation type="journal article" date="2015" name="Fungal Genet. Biol.">
        <title>Evolution of novel wood decay mechanisms in Agaricales revealed by the genome sequences of Fistulina hepatica and Cylindrobasidium torrendii.</title>
        <authorList>
            <person name="Floudas D."/>
            <person name="Held B.W."/>
            <person name="Riley R."/>
            <person name="Nagy L.G."/>
            <person name="Koehler G."/>
            <person name="Ransdell A.S."/>
            <person name="Younus H."/>
            <person name="Chow J."/>
            <person name="Chiniquy J."/>
            <person name="Lipzen A."/>
            <person name="Tritt A."/>
            <person name="Sun H."/>
            <person name="Haridas S."/>
            <person name="LaButti K."/>
            <person name="Ohm R.A."/>
            <person name="Kues U."/>
            <person name="Blanchette R.A."/>
            <person name="Grigoriev I.V."/>
            <person name="Minto R.E."/>
            <person name="Hibbett D.S."/>
        </authorList>
    </citation>
    <scope>NUCLEOTIDE SEQUENCE [LARGE SCALE GENOMIC DNA]</scope>
    <source>
        <strain evidence="3 4">ATCC 64428</strain>
    </source>
</reference>
<evidence type="ECO:0000313" key="4">
    <source>
        <dbReference type="Proteomes" id="UP000054144"/>
    </source>
</evidence>
<gene>
    <name evidence="3" type="ORF">FISHEDRAFT_32324</name>
</gene>
<dbReference type="Proteomes" id="UP000054144">
    <property type="component" value="Unassembled WGS sequence"/>
</dbReference>
<name>A0A0D7ARM8_9AGAR</name>
<proteinExistence type="inferred from homology"/>
<dbReference type="GO" id="GO:0005737">
    <property type="term" value="C:cytoplasm"/>
    <property type="evidence" value="ECO:0007669"/>
    <property type="project" value="TreeGrafter"/>
</dbReference>
<comment type="similarity">
    <text evidence="1">Belongs to the SRR1 family.</text>
</comment>
<evidence type="ECO:0000313" key="3">
    <source>
        <dbReference type="EMBL" id="KIY54001.1"/>
    </source>
</evidence>
<evidence type="ECO:0000256" key="1">
    <source>
        <dbReference type="ARBA" id="ARBA00009856"/>
    </source>
</evidence>
<organism evidence="3 4">
    <name type="scientific">Fistulina hepatica ATCC 64428</name>
    <dbReference type="NCBI Taxonomy" id="1128425"/>
    <lineage>
        <taxon>Eukaryota</taxon>
        <taxon>Fungi</taxon>
        <taxon>Dikarya</taxon>
        <taxon>Basidiomycota</taxon>
        <taxon>Agaricomycotina</taxon>
        <taxon>Agaricomycetes</taxon>
        <taxon>Agaricomycetidae</taxon>
        <taxon>Agaricales</taxon>
        <taxon>Fistulinaceae</taxon>
        <taxon>Fistulina</taxon>
    </lineage>
</organism>
<dbReference type="EMBL" id="KN881581">
    <property type="protein sequence ID" value="KIY54001.1"/>
    <property type="molecule type" value="Genomic_DNA"/>
</dbReference>
<feature type="domain" description="SRR1-like" evidence="2">
    <location>
        <begin position="23"/>
        <end position="186"/>
    </location>
</feature>
<dbReference type="AlphaFoldDB" id="A0A0D7ARM8"/>
<protein>
    <recommendedName>
        <fullName evidence="2">SRR1-like domain-containing protein</fullName>
    </recommendedName>
</protein>
<dbReference type="OrthoDB" id="551431at2759"/>
<accession>A0A0D7ARM8</accession>
<dbReference type="Pfam" id="PF07985">
    <property type="entry name" value="SRR1"/>
    <property type="match status" value="1"/>
</dbReference>